<keyword evidence="4" id="KW-1185">Reference proteome</keyword>
<gene>
    <name evidence="3" type="ORF">RHSIM_Rhsim03G0213400</name>
</gene>
<feature type="compositionally biased region" description="Acidic residues" evidence="1">
    <location>
        <begin position="469"/>
        <end position="487"/>
    </location>
</feature>
<evidence type="ECO:0000256" key="1">
    <source>
        <dbReference type="SAM" id="MobiDB-lite"/>
    </source>
</evidence>
<dbReference type="Pfam" id="PF00078">
    <property type="entry name" value="RVT_1"/>
    <property type="match status" value="1"/>
</dbReference>
<dbReference type="AlphaFoldDB" id="A0A834H6S7"/>
<feature type="compositionally biased region" description="Basic and acidic residues" evidence="1">
    <location>
        <begin position="330"/>
        <end position="362"/>
    </location>
</feature>
<evidence type="ECO:0000259" key="2">
    <source>
        <dbReference type="Pfam" id="PF00078"/>
    </source>
</evidence>
<evidence type="ECO:0000313" key="3">
    <source>
        <dbReference type="EMBL" id="KAF7149017.1"/>
    </source>
</evidence>
<dbReference type="PANTHER" id="PTHR46890">
    <property type="entry name" value="NON-LTR RETROLELEMENT REVERSE TRANSCRIPTASE-LIKE PROTEIN-RELATED"/>
    <property type="match status" value="1"/>
</dbReference>
<dbReference type="InterPro" id="IPR000477">
    <property type="entry name" value="RT_dom"/>
</dbReference>
<protein>
    <recommendedName>
        <fullName evidence="2">Reverse transcriptase domain-containing protein</fullName>
    </recommendedName>
</protein>
<feature type="domain" description="Reverse transcriptase" evidence="2">
    <location>
        <begin position="51"/>
        <end position="212"/>
    </location>
</feature>
<accession>A0A834H6S7</accession>
<organism evidence="3 4">
    <name type="scientific">Rhododendron simsii</name>
    <name type="common">Sims's rhododendron</name>
    <dbReference type="NCBI Taxonomy" id="118357"/>
    <lineage>
        <taxon>Eukaryota</taxon>
        <taxon>Viridiplantae</taxon>
        <taxon>Streptophyta</taxon>
        <taxon>Embryophyta</taxon>
        <taxon>Tracheophyta</taxon>
        <taxon>Spermatophyta</taxon>
        <taxon>Magnoliopsida</taxon>
        <taxon>eudicotyledons</taxon>
        <taxon>Gunneridae</taxon>
        <taxon>Pentapetalae</taxon>
        <taxon>asterids</taxon>
        <taxon>Ericales</taxon>
        <taxon>Ericaceae</taxon>
        <taxon>Ericoideae</taxon>
        <taxon>Rhodoreae</taxon>
        <taxon>Rhododendron</taxon>
    </lineage>
</organism>
<reference evidence="3" key="1">
    <citation type="submission" date="2019-11" db="EMBL/GenBank/DDBJ databases">
        <authorList>
            <person name="Liu Y."/>
            <person name="Hou J."/>
            <person name="Li T.-Q."/>
            <person name="Guan C.-H."/>
            <person name="Wu X."/>
            <person name="Wu H.-Z."/>
            <person name="Ling F."/>
            <person name="Zhang R."/>
            <person name="Shi X.-G."/>
            <person name="Ren J.-P."/>
            <person name="Chen E.-F."/>
            <person name="Sun J.-M."/>
        </authorList>
    </citation>
    <scope>NUCLEOTIDE SEQUENCE</scope>
    <source>
        <strain evidence="3">Adult_tree_wgs_1</strain>
        <tissue evidence="3">Leaves</tissue>
    </source>
</reference>
<feature type="region of interest" description="Disordered" evidence="1">
    <location>
        <begin position="466"/>
        <end position="487"/>
    </location>
</feature>
<feature type="region of interest" description="Disordered" evidence="1">
    <location>
        <begin position="281"/>
        <end position="387"/>
    </location>
</feature>
<dbReference type="OrthoDB" id="1932527at2759"/>
<proteinExistence type="predicted"/>
<comment type="caution">
    <text evidence="3">The sequence shown here is derived from an EMBL/GenBank/DDBJ whole genome shotgun (WGS) entry which is preliminary data.</text>
</comment>
<dbReference type="InterPro" id="IPR052343">
    <property type="entry name" value="Retrotransposon-Effector_Assoc"/>
</dbReference>
<name>A0A834H6S7_RHOSS</name>
<feature type="region of interest" description="Disordered" evidence="1">
    <location>
        <begin position="411"/>
        <end position="433"/>
    </location>
</feature>
<sequence length="569" mass="63649">MAGPSLQMREIVEVITQKITNAMNHSLVRPVIDSEIRSALKGMGPTKAPGVDVSENQRTFIEGRQILDSILIAHELMHSLKNKRHGKKGWVALKLDMAKAYDHIEWSYLEAILRKFGFADQWIRWVMACVTTISFATVINGFHYLLQTVVSDGALHGVKIGQHCLAISHSFFADDSVLFWGATASSCHAIDEVLRKYEAASGEMMNRDKLSLFFSPNTPSNVKEDRDVSVSIDIVVFGSLLLTTLHRRLSSPFLCGPRPPYATGFPRGTISSGCQCVRDRSNHQDALPHGGARQHAEKHSQHHAAVHGALRQPKGRQREEQHLYRQANQNRERQDVDSSPRPLVDHERNYPPIRKQERKGIPDPEPGEDDGAEQRVPAQQNLVIGRKNGTRVENIGQFIVKRLEKHEEHLENCDGKTREEDNPDRAQRAPLLDRRIEEEKEGDDGLLGQGEIGEEWEDVVAVEKGQAEDFGEGPEGDEEDEEEAGEPEGVEVLQVVGGAGLKAEVDSLTLSLRLQNNYKQSKPTKILDAKGIMQAEVTGPKLVSSLSTFWDLRIQSSWNFSPEIHIQTN</sequence>
<dbReference type="EMBL" id="WJXA01000003">
    <property type="protein sequence ID" value="KAF7149017.1"/>
    <property type="molecule type" value="Genomic_DNA"/>
</dbReference>
<dbReference type="PANTHER" id="PTHR46890:SF48">
    <property type="entry name" value="RNA-DIRECTED DNA POLYMERASE"/>
    <property type="match status" value="1"/>
</dbReference>
<evidence type="ECO:0000313" key="4">
    <source>
        <dbReference type="Proteomes" id="UP000626092"/>
    </source>
</evidence>
<dbReference type="Proteomes" id="UP000626092">
    <property type="component" value="Unassembled WGS sequence"/>
</dbReference>